<feature type="chain" id="PRO_5016689708" evidence="1">
    <location>
        <begin position="26"/>
        <end position="130"/>
    </location>
</feature>
<evidence type="ECO:0000256" key="1">
    <source>
        <dbReference type="SAM" id="SignalP"/>
    </source>
</evidence>
<feature type="signal peptide" evidence="1">
    <location>
        <begin position="1"/>
        <end position="25"/>
    </location>
</feature>
<dbReference type="RefSeq" id="WP_115090763.1">
    <property type="nucleotide sequence ID" value="NZ_CP068107.1"/>
</dbReference>
<reference evidence="2 3" key="1">
    <citation type="submission" date="2018-06" db="EMBL/GenBank/DDBJ databases">
        <authorList>
            <consortium name="Pathogen Informatics"/>
            <person name="Doyle S."/>
        </authorList>
    </citation>
    <scope>NUCLEOTIDE SEQUENCE [LARGE SCALE GENOMIC DNA]</scope>
    <source>
        <strain evidence="2 3">NCTC11179</strain>
    </source>
</reference>
<dbReference type="EMBL" id="UGQL01000001">
    <property type="protein sequence ID" value="STZ27920.1"/>
    <property type="molecule type" value="Genomic_DNA"/>
</dbReference>
<proteinExistence type="predicted"/>
<organism evidence="2 3">
    <name type="scientific">Myroides odoratus</name>
    <name type="common">Flavobacterium odoratum</name>
    <dbReference type="NCBI Taxonomy" id="256"/>
    <lineage>
        <taxon>Bacteria</taxon>
        <taxon>Pseudomonadati</taxon>
        <taxon>Bacteroidota</taxon>
        <taxon>Flavobacteriia</taxon>
        <taxon>Flavobacteriales</taxon>
        <taxon>Flavobacteriaceae</taxon>
        <taxon>Myroides</taxon>
    </lineage>
</organism>
<protein>
    <submittedName>
        <fullName evidence="2">Uncharacterized protein</fullName>
    </submittedName>
</protein>
<gene>
    <name evidence="2" type="ORF">NCTC11179_01458</name>
</gene>
<dbReference type="AlphaFoldDB" id="A0A378RQH9"/>
<sequence>MYKVWNIVIKLVLLGIFFLPSELLACAAHTDATRVSHETAVGTTMSSSSTHHESSFCGNACCADVGEGSRSHGDCCQFFCQGPCHILLLAPLEKESYTVLVFKDKHSYPVYRQPQYPSGEFSIWLPPKIG</sequence>
<evidence type="ECO:0000313" key="3">
    <source>
        <dbReference type="Proteomes" id="UP000255024"/>
    </source>
</evidence>
<keyword evidence="3" id="KW-1185">Reference proteome</keyword>
<dbReference type="Proteomes" id="UP000255024">
    <property type="component" value="Unassembled WGS sequence"/>
</dbReference>
<name>A0A378RQH9_MYROD</name>
<keyword evidence="1" id="KW-0732">Signal</keyword>
<evidence type="ECO:0000313" key="2">
    <source>
        <dbReference type="EMBL" id="STZ27920.1"/>
    </source>
</evidence>
<accession>A0A378RQH9</accession>